<proteinExistence type="predicted"/>
<name>A0A116KRX2_STRSU</name>
<evidence type="ECO:0000313" key="4">
    <source>
        <dbReference type="Proteomes" id="UP000072353"/>
    </source>
</evidence>
<gene>
    <name evidence="1" type="ORF">ERS132452_02100</name>
    <name evidence="2" type="ORF">ERS132521_00734</name>
</gene>
<sequence length="67" mass="7743">MTIKELINELQMYDEDKEVVLTIANVHPVLHELIDLETGLVRLSSDCQIGFEFNLLSDNRLEIEGVW</sequence>
<dbReference type="Proteomes" id="UP000072353">
    <property type="component" value="Unassembled WGS sequence"/>
</dbReference>
<dbReference type="RefSeq" id="WP_044669529.1">
    <property type="nucleotide sequence ID" value="NZ_CEDG01000043.1"/>
</dbReference>
<evidence type="ECO:0000313" key="3">
    <source>
        <dbReference type="Proteomes" id="UP000071765"/>
    </source>
</evidence>
<dbReference type="AlphaFoldDB" id="A0A116KRX2"/>
<dbReference type="EMBL" id="FIIN01000020">
    <property type="protein sequence ID" value="CYW25563.1"/>
    <property type="molecule type" value="Genomic_DNA"/>
</dbReference>
<dbReference type="EMBL" id="FILL01000005">
    <property type="protein sequence ID" value="CYX36003.1"/>
    <property type="molecule type" value="Genomic_DNA"/>
</dbReference>
<accession>A0A116KRX2</accession>
<dbReference type="Proteomes" id="UP000071765">
    <property type="component" value="Unassembled WGS sequence"/>
</dbReference>
<organism evidence="2 4">
    <name type="scientific">Streptococcus suis</name>
    <dbReference type="NCBI Taxonomy" id="1307"/>
    <lineage>
        <taxon>Bacteria</taxon>
        <taxon>Bacillati</taxon>
        <taxon>Bacillota</taxon>
        <taxon>Bacilli</taxon>
        <taxon>Lactobacillales</taxon>
        <taxon>Streptococcaceae</taxon>
        <taxon>Streptococcus</taxon>
    </lineage>
</organism>
<evidence type="ECO:0000313" key="1">
    <source>
        <dbReference type="EMBL" id="CYW25563.1"/>
    </source>
</evidence>
<protein>
    <submittedName>
        <fullName evidence="2">Uncharacterized protein</fullName>
    </submittedName>
</protein>
<evidence type="ECO:0000313" key="2">
    <source>
        <dbReference type="EMBL" id="CYX36003.1"/>
    </source>
</evidence>
<reference evidence="3 4" key="1">
    <citation type="submission" date="2016-02" db="EMBL/GenBank/DDBJ databases">
        <authorList>
            <consortium name="Pathogen Informatics"/>
        </authorList>
    </citation>
    <scope>NUCLEOTIDE SEQUENCE [LARGE SCALE GENOMIC DNA]</scope>
    <source>
        <strain evidence="1 3">LSS90</strain>
        <strain evidence="2 4">SS975</strain>
    </source>
</reference>